<evidence type="ECO:0000259" key="14">
    <source>
        <dbReference type="Pfam" id="PF01515"/>
    </source>
</evidence>
<evidence type="ECO:0000256" key="3">
    <source>
        <dbReference type="ARBA" id="ARBA00004989"/>
    </source>
</evidence>
<evidence type="ECO:0000313" key="16">
    <source>
        <dbReference type="EMBL" id="SDO95355.1"/>
    </source>
</evidence>
<proteinExistence type="inferred from homology"/>
<evidence type="ECO:0000256" key="12">
    <source>
        <dbReference type="ARBA" id="ARBA00049955"/>
    </source>
</evidence>
<evidence type="ECO:0000256" key="7">
    <source>
        <dbReference type="ARBA" id="ARBA00021528"/>
    </source>
</evidence>
<dbReference type="EC" id="2.3.1.8" evidence="6 13"/>
<evidence type="ECO:0000256" key="5">
    <source>
        <dbReference type="ARBA" id="ARBA00009786"/>
    </source>
</evidence>
<dbReference type="Gene3D" id="3.40.50.300">
    <property type="entry name" value="P-loop containing nucleotide triphosphate hydrolases"/>
    <property type="match status" value="1"/>
</dbReference>
<dbReference type="InterPro" id="IPR042113">
    <property type="entry name" value="P_AcTrfase_dom1"/>
</dbReference>
<dbReference type="UniPathway" id="UPA00340">
    <property type="reaction ID" value="UER00459"/>
</dbReference>
<dbReference type="Gene3D" id="3.40.50.10950">
    <property type="match status" value="1"/>
</dbReference>
<dbReference type="Gene3D" id="3.40.50.10750">
    <property type="entry name" value="Isocitrate/Isopropylmalate dehydrogenase-like"/>
    <property type="match status" value="1"/>
</dbReference>
<dbReference type="PANTHER" id="PTHR43356">
    <property type="entry name" value="PHOSPHATE ACETYLTRANSFERASE"/>
    <property type="match status" value="1"/>
</dbReference>
<dbReference type="SUPFAM" id="SSF52540">
    <property type="entry name" value="P-loop containing nucleoside triphosphate hydrolases"/>
    <property type="match status" value="1"/>
</dbReference>
<dbReference type="EMBL" id="LT629711">
    <property type="protein sequence ID" value="SDO95355.1"/>
    <property type="molecule type" value="Genomic_DNA"/>
</dbReference>
<evidence type="ECO:0000256" key="10">
    <source>
        <dbReference type="ARBA" id="ARBA00023315"/>
    </source>
</evidence>
<dbReference type="GO" id="GO:0005737">
    <property type="term" value="C:cytoplasm"/>
    <property type="evidence" value="ECO:0007669"/>
    <property type="project" value="UniProtKB-SubCell"/>
</dbReference>
<keyword evidence="10 13" id="KW-0012">Acyltransferase</keyword>
<feature type="domain" description="Phosphate acetyl/butaryl transferase" evidence="14">
    <location>
        <begin position="363"/>
        <end position="680"/>
    </location>
</feature>
<dbReference type="RefSeq" id="WP_091782357.1">
    <property type="nucleotide sequence ID" value="NZ_LT629711.1"/>
</dbReference>
<evidence type="ECO:0000256" key="8">
    <source>
        <dbReference type="ARBA" id="ARBA00022490"/>
    </source>
</evidence>
<name>A0A1H0NSA4_9MICO</name>
<dbReference type="NCBIfam" id="NF004167">
    <property type="entry name" value="PRK05632.1"/>
    <property type="match status" value="1"/>
</dbReference>
<evidence type="ECO:0000256" key="13">
    <source>
        <dbReference type="PIRNR" id="PIRNR006107"/>
    </source>
</evidence>
<dbReference type="InterPro" id="IPR010766">
    <property type="entry name" value="DRTGG"/>
</dbReference>
<dbReference type="InterPro" id="IPR004614">
    <property type="entry name" value="P_AcTrfase"/>
</dbReference>
<dbReference type="InterPro" id="IPR050500">
    <property type="entry name" value="Phos_Acetyltrans/Butyryltrans"/>
</dbReference>
<sequence>MVTSIYLAGTEAQSGKSAVAVGLLDQLSRRAGRVGVYRPIVRARVPDELVQTLLSQLPGDLTVEQACGVTYDELHSDPERAMGTIVDRFHDIARTHDVVLVVGSDFTDVSAPTEFSVNAAVAANLGSRLLLVVPSQGHGPAEVATAAEMAVQAAREVHAHVTGVVANQVSADQLTQTRQAVSERVHLPVQALPETPLLRAPTVKDLLDACGGRLVHGDPAWLDRECMGLVVAAMTMPHVLDRLIDGGVVIVPGDREDVVLGVLLAHRSKTFPSLAGIVLNGGFPLPPQVERLIEGLDVVLPVIATDGGTMTTASRLGAARGRLTADSTRKLEAAVTMVERGLDVEALLGPVGTADGGAVTPLMFEHRLVDDARASGAHIVLPEGAEERILLAAGTVLARGIAALTLLGPEETIRANAARLGVDITGAAIIDPVTSTLRESFAADYAALRAHKGVRLDQAHDRVVDPSYFGTMMVHRGLADGMVSGCITTTAHTIRPALEIVRTAPDVSVVSSVFLMCLADRVLVYGDCAVNPDPTAEQLADIAISSARTAQRFGIEPRVAMLSYSTGESGSGADVDKVRAATALVHQRSPELLVEGPIQYDAAVDPHVAATKLKDSPVAGRATVLVFPDLNTGNNTYKAVQRSASAVAIGPVLQGLNRPVNDLSRGALVRDIVNTIAITAIQAGPR</sequence>
<evidence type="ECO:0000256" key="9">
    <source>
        <dbReference type="ARBA" id="ARBA00022679"/>
    </source>
</evidence>
<reference evidence="17" key="1">
    <citation type="submission" date="2016-10" db="EMBL/GenBank/DDBJ databases">
        <authorList>
            <person name="Varghese N."/>
            <person name="Submissions S."/>
        </authorList>
    </citation>
    <scope>NUCLEOTIDE SEQUENCE [LARGE SCALE GENOMIC DNA]</scope>
    <source>
        <strain evidence="17">DSM 22329</strain>
    </source>
</reference>
<dbReference type="SUPFAM" id="SSF53659">
    <property type="entry name" value="Isocitrate/Isopropylmalate dehydrogenase-like"/>
    <property type="match status" value="1"/>
</dbReference>
<accession>A0A1H0NSA4</accession>
<comment type="function">
    <text evidence="12 13">Involved in acetate metabolism.</text>
</comment>
<evidence type="ECO:0000256" key="2">
    <source>
        <dbReference type="ARBA" id="ARBA00004496"/>
    </source>
</evidence>
<comment type="similarity">
    <text evidence="4 13">In the C-terminal section; belongs to the phosphate acetyltransferase and butyryltransferase family.</text>
</comment>
<keyword evidence="17" id="KW-1185">Reference proteome</keyword>
<dbReference type="AlphaFoldDB" id="A0A1H0NSA4"/>
<dbReference type="InterPro" id="IPR016475">
    <property type="entry name" value="P-Actrans_bac"/>
</dbReference>
<dbReference type="NCBIfam" id="TIGR00651">
    <property type="entry name" value="pta"/>
    <property type="match status" value="1"/>
</dbReference>
<comment type="catalytic activity">
    <reaction evidence="1 13">
        <text>acetyl-CoA + phosphate = acetyl phosphate + CoA</text>
        <dbReference type="Rhea" id="RHEA:19521"/>
        <dbReference type="ChEBI" id="CHEBI:22191"/>
        <dbReference type="ChEBI" id="CHEBI:43474"/>
        <dbReference type="ChEBI" id="CHEBI:57287"/>
        <dbReference type="ChEBI" id="CHEBI:57288"/>
        <dbReference type="EC" id="2.3.1.8"/>
    </reaction>
</comment>
<gene>
    <name evidence="16" type="ORF">SAMN04489867_1020</name>
</gene>
<dbReference type="Gene3D" id="3.40.1390.20">
    <property type="entry name" value="HprK N-terminal domain-like"/>
    <property type="match status" value="1"/>
</dbReference>
<evidence type="ECO:0000256" key="4">
    <source>
        <dbReference type="ARBA" id="ARBA00008756"/>
    </source>
</evidence>
<feature type="domain" description="DRTGG" evidence="15">
    <location>
        <begin position="205"/>
        <end position="317"/>
    </location>
</feature>
<evidence type="ECO:0000256" key="6">
    <source>
        <dbReference type="ARBA" id="ARBA00012707"/>
    </source>
</evidence>
<evidence type="ECO:0000259" key="15">
    <source>
        <dbReference type="Pfam" id="PF07085"/>
    </source>
</evidence>
<dbReference type="GO" id="GO:0008959">
    <property type="term" value="F:phosphate acetyltransferase activity"/>
    <property type="evidence" value="ECO:0007669"/>
    <property type="project" value="UniProtKB-EC"/>
</dbReference>
<protein>
    <recommendedName>
        <fullName evidence="7 13">Phosphate acetyltransferase</fullName>
        <ecNumber evidence="6 13">2.3.1.8</ecNumber>
    </recommendedName>
    <alternativeName>
        <fullName evidence="11 13">Phosphotransacetylase</fullName>
    </alternativeName>
</protein>
<dbReference type="InterPro" id="IPR042112">
    <property type="entry name" value="P_AcTrfase_dom2"/>
</dbReference>
<keyword evidence="9 13" id="KW-0808">Transferase</keyword>
<comment type="similarity">
    <text evidence="5 13">In the N-terminal section; belongs to the CobB/CobQ family.</text>
</comment>
<dbReference type="InterPro" id="IPR027417">
    <property type="entry name" value="P-loop_NTPase"/>
</dbReference>
<evidence type="ECO:0000256" key="1">
    <source>
        <dbReference type="ARBA" id="ARBA00000705"/>
    </source>
</evidence>
<dbReference type="STRING" id="443156.SAMN04489867_1020"/>
<dbReference type="OrthoDB" id="9808984at2"/>
<dbReference type="NCBIfam" id="NF007233">
    <property type="entry name" value="PRK09653.1"/>
    <property type="match status" value="1"/>
</dbReference>
<dbReference type="Pfam" id="PF01515">
    <property type="entry name" value="PTA_PTB"/>
    <property type="match status" value="1"/>
</dbReference>
<evidence type="ECO:0000313" key="17">
    <source>
        <dbReference type="Proteomes" id="UP000199077"/>
    </source>
</evidence>
<dbReference type="SUPFAM" id="SSF75138">
    <property type="entry name" value="HprK N-terminal domain-like"/>
    <property type="match status" value="1"/>
</dbReference>
<dbReference type="InterPro" id="IPR028979">
    <property type="entry name" value="Ser_kin/Pase_Hpr-like_N_sf"/>
</dbReference>
<dbReference type="InterPro" id="IPR002505">
    <property type="entry name" value="PTA_PTB"/>
</dbReference>
<comment type="domain">
    <text evidence="13">The N-terminal region seems to be important for proper quaternary structure. The C-terminal region contains the substrate-binding site.</text>
</comment>
<dbReference type="PIRSF" id="PIRSF006107">
    <property type="entry name" value="PhpActrans_proteobac"/>
    <property type="match status" value="1"/>
</dbReference>
<keyword evidence="8 13" id="KW-0963">Cytoplasm</keyword>
<dbReference type="Pfam" id="PF13500">
    <property type="entry name" value="AAA_26"/>
    <property type="match status" value="1"/>
</dbReference>
<comment type="pathway">
    <text evidence="3 13">Metabolic intermediate biosynthesis; acetyl-CoA biosynthesis; acetyl-CoA from acetate: step 2/2.</text>
</comment>
<organism evidence="16 17">
    <name type="scientific">Pedococcus dokdonensis</name>
    <dbReference type="NCBI Taxonomy" id="443156"/>
    <lineage>
        <taxon>Bacteria</taxon>
        <taxon>Bacillati</taxon>
        <taxon>Actinomycetota</taxon>
        <taxon>Actinomycetes</taxon>
        <taxon>Micrococcales</taxon>
        <taxon>Intrasporangiaceae</taxon>
        <taxon>Pedococcus</taxon>
    </lineage>
</organism>
<comment type="subcellular location">
    <subcellularLocation>
        <location evidence="2 13">Cytoplasm</location>
    </subcellularLocation>
</comment>
<dbReference type="Pfam" id="PF07085">
    <property type="entry name" value="DRTGG"/>
    <property type="match status" value="1"/>
</dbReference>
<dbReference type="CDD" id="cd03109">
    <property type="entry name" value="DTBS"/>
    <property type="match status" value="1"/>
</dbReference>
<dbReference type="GO" id="GO:0006085">
    <property type="term" value="P:acetyl-CoA biosynthetic process"/>
    <property type="evidence" value="ECO:0007669"/>
    <property type="project" value="UniProtKB-UniPathway"/>
</dbReference>
<dbReference type="Proteomes" id="UP000199077">
    <property type="component" value="Chromosome I"/>
</dbReference>
<dbReference type="FunFam" id="3.40.50.10750:FF:000001">
    <property type="entry name" value="Phosphate acetyltransferase"/>
    <property type="match status" value="1"/>
</dbReference>
<dbReference type="PANTHER" id="PTHR43356:SF3">
    <property type="entry name" value="PHOSPHATE ACETYLTRANSFERASE"/>
    <property type="match status" value="1"/>
</dbReference>
<evidence type="ECO:0000256" key="11">
    <source>
        <dbReference type="ARBA" id="ARBA00031108"/>
    </source>
</evidence>